<dbReference type="EMBL" id="BPQB01000006">
    <property type="protein sequence ID" value="GJE87255.1"/>
    <property type="molecule type" value="Genomic_DNA"/>
</dbReference>
<evidence type="ECO:0000313" key="3">
    <source>
        <dbReference type="EMBL" id="GJE87255.1"/>
    </source>
</evidence>
<keyword evidence="4" id="KW-1185">Reference proteome</keyword>
<protein>
    <submittedName>
        <fullName evidence="3">Uncharacterized protein</fullName>
    </submittedName>
</protein>
<keyword evidence="2" id="KW-0812">Transmembrane</keyword>
<sequence>MHASTQSDAPFLLTILAAETYISFFTHFTLFPLMGIVSVYPTAVVLLVELTGSTYNRALRLESMPTPVMQPSPRRKHPRSSSFESDAIDDDDASTASAGSDCPQNLAEGTMQPAQEMTLVSGIRYMPAAHLQSSESGALRSAYYTEGTAH</sequence>
<organism evidence="3 4">
    <name type="scientific">Phanerochaete sordida</name>
    <dbReference type="NCBI Taxonomy" id="48140"/>
    <lineage>
        <taxon>Eukaryota</taxon>
        <taxon>Fungi</taxon>
        <taxon>Dikarya</taxon>
        <taxon>Basidiomycota</taxon>
        <taxon>Agaricomycotina</taxon>
        <taxon>Agaricomycetes</taxon>
        <taxon>Polyporales</taxon>
        <taxon>Phanerochaetaceae</taxon>
        <taxon>Phanerochaete</taxon>
    </lineage>
</organism>
<gene>
    <name evidence="3" type="ORF">PsYK624_033380</name>
</gene>
<proteinExistence type="predicted"/>
<evidence type="ECO:0000256" key="2">
    <source>
        <dbReference type="SAM" id="Phobius"/>
    </source>
</evidence>
<dbReference type="Proteomes" id="UP000703269">
    <property type="component" value="Unassembled WGS sequence"/>
</dbReference>
<name>A0A9P3G439_9APHY</name>
<evidence type="ECO:0000313" key="4">
    <source>
        <dbReference type="Proteomes" id="UP000703269"/>
    </source>
</evidence>
<feature type="transmembrane region" description="Helical" evidence="2">
    <location>
        <begin position="20"/>
        <end position="48"/>
    </location>
</feature>
<feature type="region of interest" description="Disordered" evidence="1">
    <location>
        <begin position="62"/>
        <end position="111"/>
    </location>
</feature>
<comment type="caution">
    <text evidence="3">The sequence shown here is derived from an EMBL/GenBank/DDBJ whole genome shotgun (WGS) entry which is preliminary data.</text>
</comment>
<keyword evidence="2" id="KW-0472">Membrane</keyword>
<accession>A0A9P3G439</accession>
<dbReference type="AlphaFoldDB" id="A0A9P3G439"/>
<reference evidence="3 4" key="1">
    <citation type="submission" date="2021-08" db="EMBL/GenBank/DDBJ databases">
        <title>Draft Genome Sequence of Phanerochaete sordida strain YK-624.</title>
        <authorList>
            <person name="Mori T."/>
            <person name="Dohra H."/>
            <person name="Suzuki T."/>
            <person name="Kawagishi H."/>
            <person name="Hirai H."/>
        </authorList>
    </citation>
    <scope>NUCLEOTIDE SEQUENCE [LARGE SCALE GENOMIC DNA]</scope>
    <source>
        <strain evidence="3 4">YK-624</strain>
    </source>
</reference>
<evidence type="ECO:0000256" key="1">
    <source>
        <dbReference type="SAM" id="MobiDB-lite"/>
    </source>
</evidence>
<keyword evidence="2" id="KW-1133">Transmembrane helix</keyword>